<dbReference type="InterPro" id="IPR050108">
    <property type="entry name" value="CDK"/>
</dbReference>
<evidence type="ECO:0000313" key="5">
    <source>
        <dbReference type="EMBL" id="AYV86017.1"/>
    </source>
</evidence>
<keyword evidence="3" id="KW-0067">ATP-binding</keyword>
<dbReference type="InterPro" id="IPR011009">
    <property type="entry name" value="Kinase-like_dom_sf"/>
</dbReference>
<evidence type="ECO:0000256" key="2">
    <source>
        <dbReference type="ARBA" id="ARBA00022741"/>
    </source>
</evidence>
<keyword evidence="2" id="KW-0547">Nucleotide-binding</keyword>
<accession>A0A3G5AFR3</accession>
<dbReference type="EMBL" id="MK072491">
    <property type="protein sequence ID" value="AYV86017.1"/>
    <property type="molecule type" value="Genomic_DNA"/>
</dbReference>
<dbReference type="InterPro" id="IPR000719">
    <property type="entry name" value="Prot_kinase_dom"/>
</dbReference>
<dbReference type="Gene3D" id="1.10.510.10">
    <property type="entry name" value="Transferase(Phosphotransferase) domain 1"/>
    <property type="match status" value="1"/>
</dbReference>
<dbReference type="InterPro" id="IPR008271">
    <property type="entry name" value="Ser/Thr_kinase_AS"/>
</dbReference>
<dbReference type="PANTHER" id="PTHR24056">
    <property type="entry name" value="CELL DIVISION PROTEIN KINASE"/>
    <property type="match status" value="1"/>
</dbReference>
<gene>
    <name evidence="5" type="ORF">Solivirus3_17</name>
</gene>
<dbReference type="PROSITE" id="PS00108">
    <property type="entry name" value="PROTEIN_KINASE_ST"/>
    <property type="match status" value="1"/>
</dbReference>
<sequence length="478" mass="55982">MFSNSKFENIEIIEKIQIGRHGIVSIGKRILPESRLSTTEMLAIKQIRIGWPTVYQGLDRMTFNEISALIALKDYKEFVQLLAISINKRTIQLLFPAATCNLSTYLKKLTFIERMSDIDCFINTCLNALTILYNNRIFHGDLKPDNILVYETETSKEFRVCDFSLAAYVFPGSICDEREYITYTYRPPELLLESIDPLFSREKDSTTGEEKRVRHRIRICNLIRCDAWSIGIIILQFYIGFSRILRFRDPVKLYDWIMSTTFEGSLDIREILGTEVDKDYQPFIEETHILLVESLLKIDPRKRWRPFRFAPLSTIFVTGSKNYYNSTLQQKIFDLCDSANLVFTIALTTLDILTRYIRTEPRNIHGREYEEINLDAVEIIAVLKMTYEFYEDVCDTLFICIKFYSQFILGEGATEEKIREDSVNYEIETICSKEIEIMKRLDGYLMPNYLINLIATCRLMDYDYDISNKLLNNIYSIS</sequence>
<reference evidence="5" key="1">
    <citation type="submission" date="2018-10" db="EMBL/GenBank/DDBJ databases">
        <title>Hidden diversity of soil giant viruses.</title>
        <authorList>
            <person name="Schulz F."/>
            <person name="Alteio L."/>
            <person name="Goudeau D."/>
            <person name="Ryan E.M."/>
            <person name="Malmstrom R.R."/>
            <person name="Blanchard J."/>
            <person name="Woyke T."/>
        </authorList>
    </citation>
    <scope>NUCLEOTIDE SEQUENCE</scope>
    <source>
        <strain evidence="5">SOV1</strain>
    </source>
</reference>
<name>A0A3G5AFR3_9VIRU</name>
<dbReference type="PROSITE" id="PS50011">
    <property type="entry name" value="PROTEIN_KINASE_DOM"/>
    <property type="match status" value="1"/>
</dbReference>
<dbReference type="Pfam" id="PF00069">
    <property type="entry name" value="Pkinase"/>
    <property type="match status" value="1"/>
</dbReference>
<dbReference type="SUPFAM" id="SSF56112">
    <property type="entry name" value="Protein kinase-like (PK-like)"/>
    <property type="match status" value="1"/>
</dbReference>
<evidence type="ECO:0000259" key="4">
    <source>
        <dbReference type="PROSITE" id="PS50011"/>
    </source>
</evidence>
<feature type="domain" description="Protein kinase" evidence="4">
    <location>
        <begin position="10"/>
        <end position="317"/>
    </location>
</feature>
<evidence type="ECO:0000256" key="3">
    <source>
        <dbReference type="ARBA" id="ARBA00022840"/>
    </source>
</evidence>
<dbReference type="GO" id="GO:0005524">
    <property type="term" value="F:ATP binding"/>
    <property type="evidence" value="ECO:0007669"/>
    <property type="project" value="UniProtKB-KW"/>
</dbReference>
<comment type="similarity">
    <text evidence="1">Belongs to the protein kinase superfamily. CMGC Ser/Thr protein kinase family. CDC2/CDKX subfamily.</text>
</comment>
<organism evidence="5">
    <name type="scientific">Solivirus sp</name>
    <dbReference type="NCBI Taxonomy" id="2487772"/>
    <lineage>
        <taxon>Viruses</taxon>
        <taxon>Pithoviruses</taxon>
    </lineage>
</organism>
<dbReference type="GO" id="GO:0004674">
    <property type="term" value="F:protein serine/threonine kinase activity"/>
    <property type="evidence" value="ECO:0007669"/>
    <property type="project" value="TreeGrafter"/>
</dbReference>
<protein>
    <recommendedName>
        <fullName evidence="4">Protein kinase domain-containing protein</fullName>
    </recommendedName>
</protein>
<proteinExistence type="inferred from homology"/>
<dbReference type="SMART" id="SM00220">
    <property type="entry name" value="S_TKc"/>
    <property type="match status" value="1"/>
</dbReference>
<dbReference type="Gene3D" id="3.30.200.20">
    <property type="entry name" value="Phosphorylase Kinase, domain 1"/>
    <property type="match status" value="1"/>
</dbReference>
<evidence type="ECO:0000256" key="1">
    <source>
        <dbReference type="ARBA" id="ARBA00006485"/>
    </source>
</evidence>